<dbReference type="Pfam" id="PF13369">
    <property type="entry name" value="Transglut_core2"/>
    <property type="match status" value="1"/>
</dbReference>
<protein>
    <submittedName>
        <fullName evidence="3">Transglutaminase superfamily protein</fullName>
    </submittedName>
</protein>
<comment type="similarity">
    <text evidence="1">Belongs to the UPF0162 family.</text>
</comment>
<dbReference type="InterPro" id="IPR032698">
    <property type="entry name" value="SirB1_N"/>
</dbReference>
<keyword evidence="4" id="KW-1185">Reference proteome</keyword>
<evidence type="ECO:0000259" key="2">
    <source>
        <dbReference type="Pfam" id="PF13369"/>
    </source>
</evidence>
<dbReference type="AlphaFoldDB" id="A0A316EAZ1"/>
<dbReference type="PANTHER" id="PTHR31350:SF27">
    <property type="entry name" value="HEMIMETHYLATED DNA-BINDING DOMAIN-CONTAINING PROTEIN"/>
    <property type="match status" value="1"/>
</dbReference>
<evidence type="ECO:0000313" key="3">
    <source>
        <dbReference type="EMBL" id="PWK27111.1"/>
    </source>
</evidence>
<evidence type="ECO:0000256" key="1">
    <source>
        <dbReference type="ARBA" id="ARBA00007100"/>
    </source>
</evidence>
<dbReference type="PANTHER" id="PTHR31350">
    <property type="entry name" value="SI:DKEY-261L7.2"/>
    <property type="match status" value="1"/>
</dbReference>
<dbReference type="Proteomes" id="UP000245489">
    <property type="component" value="Unassembled WGS sequence"/>
</dbReference>
<organism evidence="3 4">
    <name type="scientific">Arcicella aurantiaca</name>
    <dbReference type="NCBI Taxonomy" id="591202"/>
    <lineage>
        <taxon>Bacteria</taxon>
        <taxon>Pseudomonadati</taxon>
        <taxon>Bacteroidota</taxon>
        <taxon>Cytophagia</taxon>
        <taxon>Cytophagales</taxon>
        <taxon>Flectobacillaceae</taxon>
        <taxon>Arcicella</taxon>
    </lineage>
</organism>
<proteinExistence type="inferred from homology"/>
<feature type="domain" description="Protein SirB1 N-terminal" evidence="2">
    <location>
        <begin position="102"/>
        <end position="251"/>
    </location>
</feature>
<sequence length="279" mass="32666">MKQSEIKALISLLDDDDYEVLNHVENKIRSMGDTVIPYLEDRWEESSLSPIMQKKLEDLIHDLQYNAFYQRLIQWKNSESQDLLEGMWAIATYQYPELSLEKLRQDLEQIYYEVWLEIRDNMHPMDQIKTLNSVIFGKLKFGANTKHFHSASNSMLNVVIDSKKGNPISLCVIYLLVAQKLNLPIWGVNLPNLFILTYKSGGMQFYINVFNRGLVFSKVDIDSYISQLNLSQNEIFYQPCNHLDIIRRVLRNLTLAFEKVGDDDKVKEIERALEEMMKS</sequence>
<dbReference type="RefSeq" id="WP_109742677.1">
    <property type="nucleotide sequence ID" value="NZ_QGGO01000008.1"/>
</dbReference>
<comment type="caution">
    <text evidence="3">The sequence shown here is derived from an EMBL/GenBank/DDBJ whole genome shotgun (WGS) entry which is preliminary data.</text>
</comment>
<dbReference type="OrthoDB" id="188084at2"/>
<accession>A0A316EAZ1</accession>
<reference evidence="3 4" key="1">
    <citation type="submission" date="2018-05" db="EMBL/GenBank/DDBJ databases">
        <title>Genomic Encyclopedia of Archaeal and Bacterial Type Strains, Phase II (KMG-II): from individual species to whole genera.</title>
        <authorList>
            <person name="Goeker M."/>
        </authorList>
    </citation>
    <scope>NUCLEOTIDE SEQUENCE [LARGE SCALE GENOMIC DNA]</scope>
    <source>
        <strain evidence="3 4">DSM 22214</strain>
    </source>
</reference>
<dbReference type="EMBL" id="QGGO01000008">
    <property type="protein sequence ID" value="PWK27111.1"/>
    <property type="molecule type" value="Genomic_DNA"/>
</dbReference>
<evidence type="ECO:0000313" key="4">
    <source>
        <dbReference type="Proteomes" id="UP000245489"/>
    </source>
</evidence>
<gene>
    <name evidence="3" type="ORF">LV89_01925</name>
</gene>
<name>A0A316EAZ1_9BACT</name>